<gene>
    <name evidence="2" type="ORF">PaMx28_64</name>
</gene>
<dbReference type="EMBL" id="JQ067089">
    <property type="protein sequence ID" value="ALH23664.1"/>
    <property type="molecule type" value="Genomic_DNA"/>
</dbReference>
<organism evidence="2 3">
    <name type="scientific">Pseudomonas phage PaMx28</name>
    <dbReference type="NCBI Taxonomy" id="1175659"/>
    <lineage>
        <taxon>Viruses</taxon>
        <taxon>Duplodnaviria</taxon>
        <taxon>Heunggongvirae</taxon>
        <taxon>Uroviricota</taxon>
        <taxon>Caudoviricetes</taxon>
        <taxon>Mesyanzhinovviridae</taxon>
        <taxon>Bradleyvirinae</taxon>
        <taxon>Pamexvirus</taxon>
        <taxon>Pamexvirus PaMx28</taxon>
    </lineage>
</organism>
<protein>
    <submittedName>
        <fullName evidence="2">Uncharacterized protein</fullName>
    </submittedName>
</protein>
<name>A0A0S0N7Y6_9CAUD</name>
<sequence>MRRAFGPSLYRRTTMATVWMGPVPEKCDTCGTSIDGKFYDAATKMGPWACMCPSCQALGPGRGLLGPGKGQEYTRRADGKYEKTAG</sequence>
<feature type="region of interest" description="Disordered" evidence="1">
    <location>
        <begin position="66"/>
        <end position="86"/>
    </location>
</feature>
<dbReference type="GeneID" id="26637114"/>
<evidence type="ECO:0000313" key="2">
    <source>
        <dbReference type="EMBL" id="ALH23664.1"/>
    </source>
</evidence>
<dbReference type="Proteomes" id="UP000203193">
    <property type="component" value="Segment"/>
</dbReference>
<dbReference type="KEGG" id="vg:26637114"/>
<proteinExistence type="predicted"/>
<reference evidence="2 3" key="1">
    <citation type="journal article" date="2012" name="Appl. Environ. Microbiol.">
        <title>High Diversity and Novel Species of Pseudomonas aeruginosa Bacteriophages.</title>
        <authorList>
            <person name="Sepulveda-Robles O."/>
            <person name="Kameyama L."/>
            <person name="Guarneros G."/>
        </authorList>
    </citation>
    <scope>NUCLEOTIDE SEQUENCE [LARGE SCALE GENOMIC DNA]</scope>
</reference>
<evidence type="ECO:0000313" key="3">
    <source>
        <dbReference type="Proteomes" id="UP000203193"/>
    </source>
</evidence>
<dbReference type="RefSeq" id="YP_009210676.1">
    <property type="nucleotide sequence ID" value="NC_028931.1"/>
</dbReference>
<keyword evidence="3" id="KW-1185">Reference proteome</keyword>
<feature type="compositionally biased region" description="Basic and acidic residues" evidence="1">
    <location>
        <begin position="72"/>
        <end position="86"/>
    </location>
</feature>
<accession>A0A0S0N7Y6</accession>
<evidence type="ECO:0000256" key="1">
    <source>
        <dbReference type="SAM" id="MobiDB-lite"/>
    </source>
</evidence>